<keyword evidence="1" id="KW-0732">Signal</keyword>
<evidence type="ECO:0000313" key="2">
    <source>
        <dbReference type="EMBL" id="KAF9779730.1"/>
    </source>
</evidence>
<dbReference type="Proteomes" id="UP000736335">
    <property type="component" value="Unassembled WGS sequence"/>
</dbReference>
<gene>
    <name evidence="2" type="ORF">BJ322DRAFT_337793</name>
</gene>
<dbReference type="AlphaFoldDB" id="A0A9P6H7D9"/>
<feature type="signal peptide" evidence="1">
    <location>
        <begin position="1"/>
        <end position="22"/>
    </location>
</feature>
<comment type="caution">
    <text evidence="2">The sequence shown here is derived from an EMBL/GenBank/DDBJ whole genome shotgun (WGS) entry which is preliminary data.</text>
</comment>
<feature type="chain" id="PRO_5040300665" description="Secreted protein" evidence="1">
    <location>
        <begin position="23"/>
        <end position="149"/>
    </location>
</feature>
<protein>
    <recommendedName>
        <fullName evidence="4">Secreted protein</fullName>
    </recommendedName>
</protein>
<keyword evidence="3" id="KW-1185">Reference proteome</keyword>
<dbReference type="EMBL" id="WIUZ02000018">
    <property type="protein sequence ID" value="KAF9779730.1"/>
    <property type="molecule type" value="Genomic_DNA"/>
</dbReference>
<evidence type="ECO:0000313" key="3">
    <source>
        <dbReference type="Proteomes" id="UP000736335"/>
    </source>
</evidence>
<evidence type="ECO:0000256" key="1">
    <source>
        <dbReference type="SAM" id="SignalP"/>
    </source>
</evidence>
<reference evidence="2" key="2">
    <citation type="submission" date="2020-11" db="EMBL/GenBank/DDBJ databases">
        <authorList>
            <consortium name="DOE Joint Genome Institute"/>
            <person name="Kuo A."/>
            <person name="Miyauchi S."/>
            <person name="Kiss E."/>
            <person name="Drula E."/>
            <person name="Kohler A."/>
            <person name="Sanchez-Garcia M."/>
            <person name="Andreopoulos B."/>
            <person name="Barry K.W."/>
            <person name="Bonito G."/>
            <person name="Buee M."/>
            <person name="Carver A."/>
            <person name="Chen C."/>
            <person name="Cichocki N."/>
            <person name="Clum A."/>
            <person name="Culley D."/>
            <person name="Crous P.W."/>
            <person name="Fauchery L."/>
            <person name="Girlanda M."/>
            <person name="Hayes R."/>
            <person name="Keri Z."/>
            <person name="Labutti K."/>
            <person name="Lipzen A."/>
            <person name="Lombard V."/>
            <person name="Magnuson J."/>
            <person name="Maillard F."/>
            <person name="Morin E."/>
            <person name="Murat C."/>
            <person name="Nolan M."/>
            <person name="Ohm R."/>
            <person name="Pangilinan J."/>
            <person name="Pereira M."/>
            <person name="Perotto S."/>
            <person name="Peter M."/>
            <person name="Riley R."/>
            <person name="Sitrit Y."/>
            <person name="Stielow B."/>
            <person name="Szollosi G."/>
            <person name="Zifcakova L."/>
            <person name="Stursova M."/>
            <person name="Spatafora J.W."/>
            <person name="Tedersoo L."/>
            <person name="Vaario L.-M."/>
            <person name="Yamada A."/>
            <person name="Yan M."/>
            <person name="Wang P."/>
            <person name="Xu J."/>
            <person name="Bruns T."/>
            <person name="Baldrian P."/>
            <person name="Vilgalys R."/>
            <person name="Henrissat B."/>
            <person name="Grigoriev I.V."/>
            <person name="Hibbett D."/>
            <person name="Nagy L.G."/>
            <person name="Martin F.M."/>
        </authorList>
    </citation>
    <scope>NUCLEOTIDE SEQUENCE</scope>
    <source>
        <strain evidence="2">UH-Tt-Lm1</strain>
    </source>
</reference>
<accession>A0A9P6H7D9</accession>
<proteinExistence type="predicted"/>
<evidence type="ECO:0008006" key="4">
    <source>
        <dbReference type="Google" id="ProtNLM"/>
    </source>
</evidence>
<reference evidence="2" key="1">
    <citation type="journal article" date="2020" name="Nat. Commun.">
        <title>Large-scale genome sequencing of mycorrhizal fungi provides insights into the early evolution of symbiotic traits.</title>
        <authorList>
            <person name="Miyauchi S."/>
            <person name="Kiss E."/>
            <person name="Kuo A."/>
            <person name="Drula E."/>
            <person name="Kohler A."/>
            <person name="Sanchez-Garcia M."/>
            <person name="Morin E."/>
            <person name="Andreopoulos B."/>
            <person name="Barry K.W."/>
            <person name="Bonito G."/>
            <person name="Buee M."/>
            <person name="Carver A."/>
            <person name="Chen C."/>
            <person name="Cichocki N."/>
            <person name="Clum A."/>
            <person name="Culley D."/>
            <person name="Crous P.W."/>
            <person name="Fauchery L."/>
            <person name="Girlanda M."/>
            <person name="Hayes R.D."/>
            <person name="Keri Z."/>
            <person name="LaButti K."/>
            <person name="Lipzen A."/>
            <person name="Lombard V."/>
            <person name="Magnuson J."/>
            <person name="Maillard F."/>
            <person name="Murat C."/>
            <person name="Nolan M."/>
            <person name="Ohm R.A."/>
            <person name="Pangilinan J."/>
            <person name="Pereira M.F."/>
            <person name="Perotto S."/>
            <person name="Peter M."/>
            <person name="Pfister S."/>
            <person name="Riley R."/>
            <person name="Sitrit Y."/>
            <person name="Stielow J.B."/>
            <person name="Szollosi G."/>
            <person name="Zifcakova L."/>
            <person name="Stursova M."/>
            <person name="Spatafora J.W."/>
            <person name="Tedersoo L."/>
            <person name="Vaario L.M."/>
            <person name="Yamada A."/>
            <person name="Yan M."/>
            <person name="Wang P."/>
            <person name="Xu J."/>
            <person name="Bruns T."/>
            <person name="Baldrian P."/>
            <person name="Vilgalys R."/>
            <person name="Dunand C."/>
            <person name="Henrissat B."/>
            <person name="Grigoriev I.V."/>
            <person name="Hibbett D."/>
            <person name="Nagy L.G."/>
            <person name="Martin F.M."/>
        </authorList>
    </citation>
    <scope>NUCLEOTIDE SEQUENCE</scope>
    <source>
        <strain evidence="2">UH-Tt-Lm1</strain>
    </source>
</reference>
<sequence length="149" mass="16593">MCTMGGLFTLLFVGIFFTTDRGFERSRSDNRDGYAALSVHGHHGGLPRTNRKGGGKSCSLLARFPVAGMDYIPSKYVVCSRCRGKENARKGLNQKWISRVAAGEGTMDFEIRASFRALRSSGRWYKPSLVTCQSKNLGWNRKNHLADDP</sequence>
<organism evidence="2 3">
    <name type="scientific">Thelephora terrestris</name>
    <dbReference type="NCBI Taxonomy" id="56493"/>
    <lineage>
        <taxon>Eukaryota</taxon>
        <taxon>Fungi</taxon>
        <taxon>Dikarya</taxon>
        <taxon>Basidiomycota</taxon>
        <taxon>Agaricomycotina</taxon>
        <taxon>Agaricomycetes</taxon>
        <taxon>Thelephorales</taxon>
        <taxon>Thelephoraceae</taxon>
        <taxon>Thelephora</taxon>
    </lineage>
</organism>
<name>A0A9P6H7D9_9AGAM</name>